<evidence type="ECO:0000313" key="1">
    <source>
        <dbReference type="EMBL" id="PIT96281.1"/>
    </source>
</evidence>
<sequence length="137" mass="15592">MNKAIVFWFLVLGSFLVNSFIQDVNITYGLSAKTLEKKVVYKKARITKYVKTGKKMANGRFPKVGYVAVSDRKIHLGSLVWIGKRRYIVGDYTSKKIQTMSLRKNCDLTIDVFTNESAYECLNFGVETHKVAILVKS</sequence>
<evidence type="ECO:0008006" key="3">
    <source>
        <dbReference type="Google" id="ProtNLM"/>
    </source>
</evidence>
<dbReference type="Proteomes" id="UP000228533">
    <property type="component" value="Unassembled WGS sequence"/>
</dbReference>
<evidence type="ECO:0000313" key="2">
    <source>
        <dbReference type="Proteomes" id="UP000228533"/>
    </source>
</evidence>
<gene>
    <name evidence="1" type="ORF">COT94_01150</name>
</gene>
<proteinExistence type="predicted"/>
<dbReference type="EMBL" id="PFAM01000008">
    <property type="protein sequence ID" value="PIT96281.1"/>
    <property type="molecule type" value="Genomic_DNA"/>
</dbReference>
<dbReference type="AlphaFoldDB" id="A0A2M6WU73"/>
<protein>
    <recommendedName>
        <fullName evidence="3">3D domain-containing protein</fullName>
    </recommendedName>
</protein>
<reference evidence="2" key="1">
    <citation type="submission" date="2017-09" db="EMBL/GenBank/DDBJ databases">
        <title>Depth-based differentiation of microbial function through sediment-hosted aquifers and enrichment of novel symbionts in the deep terrestrial subsurface.</title>
        <authorList>
            <person name="Probst A.J."/>
            <person name="Ladd B."/>
            <person name="Jarett J.K."/>
            <person name="Geller-Mcgrath D.E."/>
            <person name="Sieber C.M.K."/>
            <person name="Emerson J.B."/>
            <person name="Anantharaman K."/>
            <person name="Thomas B.C."/>
            <person name="Malmstrom R."/>
            <person name="Stieglmeier M."/>
            <person name="Klingl A."/>
            <person name="Woyke T."/>
            <person name="Ryan C.M."/>
            <person name="Banfield J.F."/>
        </authorList>
    </citation>
    <scope>NUCLEOTIDE SEQUENCE [LARGE SCALE GENOMIC DNA]</scope>
</reference>
<organism evidence="1 2">
    <name type="scientific">Candidatus Falkowbacteria bacterium CG10_big_fil_rev_8_21_14_0_10_37_14</name>
    <dbReference type="NCBI Taxonomy" id="1974561"/>
    <lineage>
        <taxon>Bacteria</taxon>
        <taxon>Candidatus Falkowiibacteriota</taxon>
    </lineage>
</organism>
<comment type="caution">
    <text evidence="1">The sequence shown here is derived from an EMBL/GenBank/DDBJ whole genome shotgun (WGS) entry which is preliminary data.</text>
</comment>
<accession>A0A2M6WU73</accession>
<name>A0A2M6WU73_9BACT</name>